<reference evidence="2" key="1">
    <citation type="journal article" date="2019" name="bioRxiv">
        <title>The Genome of the Zebra Mussel, Dreissena polymorpha: A Resource for Invasive Species Research.</title>
        <authorList>
            <person name="McCartney M.A."/>
            <person name="Auch B."/>
            <person name="Kono T."/>
            <person name="Mallez S."/>
            <person name="Zhang Y."/>
            <person name="Obille A."/>
            <person name="Becker A."/>
            <person name="Abrahante J.E."/>
            <person name="Garbe J."/>
            <person name="Badalamenti J.P."/>
            <person name="Herman A."/>
            <person name="Mangelson H."/>
            <person name="Liachko I."/>
            <person name="Sullivan S."/>
            <person name="Sone E.D."/>
            <person name="Koren S."/>
            <person name="Silverstein K.A.T."/>
            <person name="Beckman K.B."/>
            <person name="Gohl D.M."/>
        </authorList>
    </citation>
    <scope>NUCLEOTIDE SEQUENCE</scope>
    <source>
        <strain evidence="2">Duluth1</strain>
        <tissue evidence="2">Whole animal</tissue>
    </source>
</reference>
<protein>
    <submittedName>
        <fullName evidence="2">Uncharacterized protein</fullName>
    </submittedName>
</protein>
<organism evidence="2 3">
    <name type="scientific">Dreissena polymorpha</name>
    <name type="common">Zebra mussel</name>
    <name type="synonym">Mytilus polymorpha</name>
    <dbReference type="NCBI Taxonomy" id="45954"/>
    <lineage>
        <taxon>Eukaryota</taxon>
        <taxon>Metazoa</taxon>
        <taxon>Spiralia</taxon>
        <taxon>Lophotrochozoa</taxon>
        <taxon>Mollusca</taxon>
        <taxon>Bivalvia</taxon>
        <taxon>Autobranchia</taxon>
        <taxon>Heteroconchia</taxon>
        <taxon>Euheterodonta</taxon>
        <taxon>Imparidentia</taxon>
        <taxon>Neoheterodontei</taxon>
        <taxon>Myida</taxon>
        <taxon>Dreissenoidea</taxon>
        <taxon>Dreissenidae</taxon>
        <taxon>Dreissena</taxon>
    </lineage>
</organism>
<keyword evidence="3" id="KW-1185">Reference proteome</keyword>
<evidence type="ECO:0000256" key="1">
    <source>
        <dbReference type="SAM" id="MobiDB-lite"/>
    </source>
</evidence>
<evidence type="ECO:0000313" key="2">
    <source>
        <dbReference type="EMBL" id="KAH3881121.1"/>
    </source>
</evidence>
<gene>
    <name evidence="2" type="ORF">DPMN_005043</name>
</gene>
<dbReference type="AlphaFoldDB" id="A0A9D4MRF2"/>
<comment type="caution">
    <text evidence="2">The sequence shown here is derived from an EMBL/GenBank/DDBJ whole genome shotgun (WGS) entry which is preliminary data.</text>
</comment>
<feature type="region of interest" description="Disordered" evidence="1">
    <location>
        <begin position="1"/>
        <end position="49"/>
    </location>
</feature>
<evidence type="ECO:0000313" key="3">
    <source>
        <dbReference type="Proteomes" id="UP000828390"/>
    </source>
</evidence>
<proteinExistence type="predicted"/>
<accession>A0A9D4MRF2</accession>
<name>A0A9D4MRF2_DREPO</name>
<sequence length="105" mass="11658">MKRESDEAPSTSSSTTSKPATVADAEVSEPPTLPQNEEPFIKLPQNEEPPTKIIKIETDNSDCKSNCALADLFGDVFVTKVEPSKSYVKKIEPKLFLTKRKSVFR</sequence>
<reference evidence="2" key="2">
    <citation type="submission" date="2020-11" db="EMBL/GenBank/DDBJ databases">
        <authorList>
            <person name="McCartney M.A."/>
            <person name="Auch B."/>
            <person name="Kono T."/>
            <person name="Mallez S."/>
            <person name="Becker A."/>
            <person name="Gohl D.M."/>
            <person name="Silverstein K.A.T."/>
            <person name="Koren S."/>
            <person name="Bechman K.B."/>
            <person name="Herman A."/>
            <person name="Abrahante J.E."/>
            <person name="Garbe J."/>
        </authorList>
    </citation>
    <scope>NUCLEOTIDE SEQUENCE</scope>
    <source>
        <strain evidence="2">Duluth1</strain>
        <tissue evidence="2">Whole animal</tissue>
    </source>
</reference>
<dbReference type="Proteomes" id="UP000828390">
    <property type="component" value="Unassembled WGS sequence"/>
</dbReference>
<dbReference type="EMBL" id="JAIWYP010000001">
    <property type="protein sequence ID" value="KAH3881121.1"/>
    <property type="molecule type" value="Genomic_DNA"/>
</dbReference>